<dbReference type="InterPro" id="IPR011234">
    <property type="entry name" value="Fumarylacetoacetase-like_C"/>
</dbReference>
<dbReference type="Proteomes" id="UP000001989">
    <property type="component" value="Chromosome"/>
</dbReference>
<evidence type="ECO:0000256" key="2">
    <source>
        <dbReference type="ARBA" id="ARBA00022723"/>
    </source>
</evidence>
<sequence>MREIDPTTGLALGTFGLSKLQDQDRSFHAIVRPNGEVIDISDRYPNSQAIYSDWARTFDALNDLNSRESHAGRNVGEFRPLPPTDYPQIFGAGSNYRKHAAEMYTYNKGDYQKSRLPGEDDESFYKRNLEFVEQRRAKGMPFIWLATHGSLVGANDDVPLPQIGANHDWEAELCLVLAGGAPRYMDPEEAHEHIAGYTIVNDMHTGELFSRDDIKWNADWIAKSPPGFKPVGPYVVPRQFFPDIDDLVIKLWVNGELKQDWPVNDMIFSSEHYVAYASERLKILPGDLLMTGSPPGNGAFHNQFLVPGDTMDIEISYLGRQRNRLVSEPGAEGRTPHYGLPIFDFDTNAA</sequence>
<proteinExistence type="inferred from homology"/>
<evidence type="ECO:0000256" key="1">
    <source>
        <dbReference type="ARBA" id="ARBA00010211"/>
    </source>
</evidence>
<dbReference type="OrthoDB" id="5197601at2"/>
<reference evidence="4 5" key="1">
    <citation type="journal article" date="2010" name="J. Bacteriol.">
        <title>Genome sequence of the dioxin-mineralizing bacterium Sphingomonas wittichii RW1.</title>
        <authorList>
            <person name="Miller T.R."/>
            <person name="Delcher A.L."/>
            <person name="Salzberg S.L."/>
            <person name="Saunders E."/>
            <person name="Detter J.C."/>
            <person name="Halden R.U."/>
        </authorList>
    </citation>
    <scope>NUCLEOTIDE SEQUENCE [LARGE SCALE GENOMIC DNA]</scope>
    <source>
        <strain evidence="5">DSM 6014 / CCUG 31198 / JCM 15750 / NBRC 105917 / EY 4224 / RW1</strain>
    </source>
</reference>
<protein>
    <submittedName>
        <fullName evidence="4">Fumarylacetoacetate (FAA) hydrolase</fullName>
    </submittedName>
</protein>
<keyword evidence="4" id="KW-0378">Hydrolase</keyword>
<dbReference type="PANTHER" id="PTHR42796">
    <property type="entry name" value="FUMARYLACETOACETATE HYDROLASE DOMAIN-CONTAINING PROTEIN 2A-RELATED"/>
    <property type="match status" value="1"/>
</dbReference>
<dbReference type="AlphaFoldDB" id="A0A9J9HAC4"/>
<dbReference type="InterPro" id="IPR051121">
    <property type="entry name" value="FAH"/>
</dbReference>
<keyword evidence="2" id="KW-0479">Metal-binding</keyword>
<dbReference type="Gene3D" id="3.90.850.10">
    <property type="entry name" value="Fumarylacetoacetase-like, C-terminal domain"/>
    <property type="match status" value="1"/>
</dbReference>
<dbReference type="SUPFAM" id="SSF56529">
    <property type="entry name" value="FAH"/>
    <property type="match status" value="1"/>
</dbReference>
<dbReference type="EMBL" id="CP000699">
    <property type="protein sequence ID" value="ABQ67900.1"/>
    <property type="molecule type" value="Genomic_DNA"/>
</dbReference>
<organism evidence="4 5">
    <name type="scientific">Rhizorhabdus wittichii (strain DSM 6014 / CCUG 31198 / JCM 15750 / NBRC 105917 / EY 4224 / RW1)</name>
    <name type="common">Sphingomonas wittichii</name>
    <dbReference type="NCBI Taxonomy" id="392499"/>
    <lineage>
        <taxon>Bacteria</taxon>
        <taxon>Pseudomonadati</taxon>
        <taxon>Pseudomonadota</taxon>
        <taxon>Alphaproteobacteria</taxon>
        <taxon>Sphingomonadales</taxon>
        <taxon>Sphingomonadaceae</taxon>
        <taxon>Rhizorhabdus</taxon>
    </lineage>
</organism>
<keyword evidence="5" id="KW-1185">Reference proteome</keyword>
<accession>A0A9J9HAC4</accession>
<feature type="domain" description="Fumarylacetoacetase-like C-terminal" evidence="3">
    <location>
        <begin position="89"/>
        <end position="325"/>
    </location>
</feature>
<dbReference type="GO" id="GO:0044281">
    <property type="term" value="P:small molecule metabolic process"/>
    <property type="evidence" value="ECO:0007669"/>
    <property type="project" value="UniProtKB-ARBA"/>
</dbReference>
<gene>
    <name evidence="4" type="ordered locus">Swit_1537</name>
</gene>
<dbReference type="GO" id="GO:0046872">
    <property type="term" value="F:metal ion binding"/>
    <property type="evidence" value="ECO:0007669"/>
    <property type="project" value="UniProtKB-KW"/>
</dbReference>
<dbReference type="GO" id="GO:0016787">
    <property type="term" value="F:hydrolase activity"/>
    <property type="evidence" value="ECO:0007669"/>
    <property type="project" value="UniProtKB-KW"/>
</dbReference>
<evidence type="ECO:0000259" key="3">
    <source>
        <dbReference type="Pfam" id="PF01557"/>
    </source>
</evidence>
<name>A0A9J9HAC4_RHIWR</name>
<comment type="similarity">
    <text evidence="1">Belongs to the FAH family.</text>
</comment>
<dbReference type="KEGG" id="swi:Swit_1537"/>
<dbReference type="InterPro" id="IPR036663">
    <property type="entry name" value="Fumarylacetoacetase_C_sf"/>
</dbReference>
<evidence type="ECO:0000313" key="4">
    <source>
        <dbReference type="EMBL" id="ABQ67900.1"/>
    </source>
</evidence>
<dbReference type="Pfam" id="PF01557">
    <property type="entry name" value="FAA_hydrolase"/>
    <property type="match status" value="1"/>
</dbReference>
<dbReference type="PANTHER" id="PTHR42796:SF4">
    <property type="entry name" value="FUMARYLACETOACETATE HYDROLASE DOMAIN-CONTAINING PROTEIN 2A"/>
    <property type="match status" value="1"/>
</dbReference>
<evidence type="ECO:0000313" key="5">
    <source>
        <dbReference type="Proteomes" id="UP000001989"/>
    </source>
</evidence>